<feature type="region of interest" description="Disordered" evidence="2">
    <location>
        <begin position="427"/>
        <end position="446"/>
    </location>
</feature>
<reference evidence="3 4" key="1">
    <citation type="journal article" date="2021" name="BMC Biol.">
        <title>Horizontally acquired antibacterial genes associated with adaptive radiation of ladybird beetles.</title>
        <authorList>
            <person name="Li H.S."/>
            <person name="Tang X.F."/>
            <person name="Huang Y.H."/>
            <person name="Xu Z.Y."/>
            <person name="Chen M.L."/>
            <person name="Du X.Y."/>
            <person name="Qiu B.Y."/>
            <person name="Chen P.T."/>
            <person name="Zhang W."/>
            <person name="Slipinski A."/>
            <person name="Escalona H.E."/>
            <person name="Waterhouse R.M."/>
            <person name="Zwick A."/>
            <person name="Pang H."/>
        </authorList>
    </citation>
    <scope>NUCLEOTIDE SEQUENCE [LARGE SCALE GENOMIC DNA]</scope>
    <source>
        <strain evidence="3">SYSU2018</strain>
    </source>
</reference>
<evidence type="ECO:0000256" key="2">
    <source>
        <dbReference type="SAM" id="MobiDB-lite"/>
    </source>
</evidence>
<feature type="coiled-coil region" evidence="1">
    <location>
        <begin position="286"/>
        <end position="320"/>
    </location>
</feature>
<keyword evidence="4" id="KW-1185">Reference proteome</keyword>
<organism evidence="3 4">
    <name type="scientific">Cryptolaemus montrouzieri</name>
    <dbReference type="NCBI Taxonomy" id="559131"/>
    <lineage>
        <taxon>Eukaryota</taxon>
        <taxon>Metazoa</taxon>
        <taxon>Ecdysozoa</taxon>
        <taxon>Arthropoda</taxon>
        <taxon>Hexapoda</taxon>
        <taxon>Insecta</taxon>
        <taxon>Pterygota</taxon>
        <taxon>Neoptera</taxon>
        <taxon>Endopterygota</taxon>
        <taxon>Coleoptera</taxon>
        <taxon>Polyphaga</taxon>
        <taxon>Cucujiformia</taxon>
        <taxon>Coccinelloidea</taxon>
        <taxon>Coccinellidae</taxon>
        <taxon>Scymninae</taxon>
        <taxon>Scymnini</taxon>
        <taxon>Cryptolaemus</taxon>
    </lineage>
</organism>
<gene>
    <name evidence="3" type="ORF">HHI36_023170</name>
</gene>
<evidence type="ECO:0000256" key="1">
    <source>
        <dbReference type="SAM" id="Coils"/>
    </source>
</evidence>
<comment type="caution">
    <text evidence="3">The sequence shown here is derived from an EMBL/GenBank/DDBJ whole genome shotgun (WGS) entry which is preliminary data.</text>
</comment>
<sequence>MSDYPDHLNPFKERKKLGKTLTRSFREFKGFIRQSFRKKKSKNEKDDENWDVEIRRTTTDATPYNTLRNNIMSLPASATYSTYTITSPALPRSRFKERLSRSSLSNTFYDERCNPFAEDEGLNPFDEPPVPYRRRKSKKRAPLPPSCSNPDVNMGYKLRGSSKWSLTSSETDYTLDDKSECSADMTYSQSLRECLDNFNKEMDTLNKESLEIGGSSNEIIDDYKQEETECIQKSQSINSVDVEINREINNNEVLNTDETIPVNSSIKLQRKIILGEYYHDSDEESKSDEEEKNEVIQQKIEDEKTSIEETEVEIVTEKQEENLEKTEITDATKEANLNENVIAVNNENLNTEVIPKDNQNENVVAVEHENLNIEVIPKVIKIDEKKQNGFEVVLNDKEILEESKQEFHPDKIFMQYIDEEISCKDELPLNEDDSEQPSPTPKQRTYKLDKVILLGENSIPK</sequence>
<accession>A0ABD2PH69</accession>
<dbReference type="EMBL" id="JABFTP020000186">
    <property type="protein sequence ID" value="KAL3289775.1"/>
    <property type="molecule type" value="Genomic_DNA"/>
</dbReference>
<name>A0ABD2PH69_9CUCU</name>
<evidence type="ECO:0000313" key="4">
    <source>
        <dbReference type="Proteomes" id="UP001516400"/>
    </source>
</evidence>
<evidence type="ECO:0000313" key="3">
    <source>
        <dbReference type="EMBL" id="KAL3289775.1"/>
    </source>
</evidence>
<proteinExistence type="predicted"/>
<protein>
    <submittedName>
        <fullName evidence="3">Uncharacterized protein</fullName>
    </submittedName>
</protein>
<dbReference type="AlphaFoldDB" id="A0ABD2PH69"/>
<dbReference type="Proteomes" id="UP001516400">
    <property type="component" value="Unassembled WGS sequence"/>
</dbReference>
<keyword evidence="1" id="KW-0175">Coiled coil</keyword>
<feature type="compositionally biased region" description="Basic residues" evidence="2">
    <location>
        <begin position="132"/>
        <end position="141"/>
    </location>
</feature>
<feature type="region of interest" description="Disordered" evidence="2">
    <location>
        <begin position="119"/>
        <end position="154"/>
    </location>
</feature>